<dbReference type="Pfam" id="PF01012">
    <property type="entry name" value="ETF"/>
    <property type="match status" value="1"/>
</dbReference>
<dbReference type="InterPro" id="IPR014729">
    <property type="entry name" value="Rossmann-like_a/b/a_fold"/>
</dbReference>
<dbReference type="PANTHER" id="PTHR43153">
    <property type="entry name" value="ELECTRON TRANSFER FLAVOPROTEIN ALPHA"/>
    <property type="match status" value="1"/>
</dbReference>
<sequence length="317" mass="35651">MNRTLIYFDKNQFQSSYELIDVSNQIFRKEKHELYAVSFGSKPSDNQNVFDVWIQLEDSRVAEYDVLNIVNCIEEMHRRYSFDCILIPATFWGRMLAPRLAMRFKVGLVADVTGIEIWNDTVMMVRPAFDGKIFAGIVSENAKPLMASIRPGVFQYDHARTISKSTKEIVWKPQNVRESKIRLITTSEKPSSKDIRDSQVLVGGGGGVRGYFSELQPLADAMNGMVAATRKIVDSGEATRDMQIGQSGKTVSPRLYIALGIYGSLQHIEGLKRVDYIISVNENRFAPICSLSEIVVQGDAVDFVKKLVMRIHAGKNG</sequence>
<dbReference type="Pfam" id="PF00766">
    <property type="entry name" value="ETF_alpha"/>
    <property type="match status" value="1"/>
</dbReference>
<dbReference type="SUPFAM" id="SSF52467">
    <property type="entry name" value="DHS-like NAD/FAD-binding domain"/>
    <property type="match status" value="1"/>
</dbReference>
<dbReference type="Proteomes" id="UP000838749">
    <property type="component" value="Unassembled WGS sequence"/>
</dbReference>
<comment type="caution">
    <text evidence="3">The sequence shown here is derived from an EMBL/GenBank/DDBJ whole genome shotgun (WGS) entry which is preliminary data.</text>
</comment>
<dbReference type="SMART" id="SM00893">
    <property type="entry name" value="ETF"/>
    <property type="match status" value="1"/>
</dbReference>
<proteinExistence type="inferred from homology"/>
<dbReference type="InterPro" id="IPR029035">
    <property type="entry name" value="DHS-like_NAD/FAD-binding_dom"/>
</dbReference>
<dbReference type="GO" id="GO:0016491">
    <property type="term" value="F:oxidoreductase activity"/>
    <property type="evidence" value="ECO:0007669"/>
    <property type="project" value="UniProtKB-KW"/>
</dbReference>
<dbReference type="EC" id="1.3.1.108" evidence="3"/>
<dbReference type="PANTHER" id="PTHR43153:SF1">
    <property type="entry name" value="ELECTRON TRANSFER FLAVOPROTEIN SUBUNIT ALPHA, MITOCHONDRIAL"/>
    <property type="match status" value="1"/>
</dbReference>
<name>A0ABN8FVV9_9BACL</name>
<dbReference type="InterPro" id="IPR014730">
    <property type="entry name" value="ETF_a/b_N"/>
</dbReference>
<comment type="similarity">
    <text evidence="1">Belongs to the ETF alpha-subunit/FixB family.</text>
</comment>
<feature type="domain" description="Electron transfer flavoprotein alpha/beta-subunit N-terminal" evidence="2">
    <location>
        <begin position="4"/>
        <end position="173"/>
    </location>
</feature>
<dbReference type="PIRSF" id="PIRSF000089">
    <property type="entry name" value="Electra_flavoP_a"/>
    <property type="match status" value="1"/>
</dbReference>
<dbReference type="EMBL" id="CAKMAB010000071">
    <property type="protein sequence ID" value="CAH1059809.1"/>
    <property type="molecule type" value="Genomic_DNA"/>
</dbReference>
<dbReference type="Gene3D" id="3.40.50.1220">
    <property type="entry name" value="TPP-binding domain"/>
    <property type="match status" value="1"/>
</dbReference>
<protein>
    <submittedName>
        <fullName evidence="3">Caffeyl-CoA reductase-Etf complex subunit CarE</fullName>
        <ecNumber evidence="3">1.3.1.108</ecNumber>
    </submittedName>
</protein>
<evidence type="ECO:0000313" key="3">
    <source>
        <dbReference type="EMBL" id="CAH1059809.1"/>
    </source>
</evidence>
<dbReference type="InterPro" id="IPR014731">
    <property type="entry name" value="ETF_asu_C"/>
</dbReference>
<keyword evidence="4" id="KW-1185">Reference proteome</keyword>
<evidence type="ECO:0000313" key="4">
    <source>
        <dbReference type="Proteomes" id="UP000838749"/>
    </source>
</evidence>
<keyword evidence="3" id="KW-0560">Oxidoreductase</keyword>
<dbReference type="RefSeq" id="WP_234541883.1">
    <property type="nucleotide sequence ID" value="NZ_CAKMAB010000071.1"/>
</dbReference>
<evidence type="ECO:0000256" key="1">
    <source>
        <dbReference type="ARBA" id="ARBA00005817"/>
    </source>
</evidence>
<dbReference type="SUPFAM" id="SSF52402">
    <property type="entry name" value="Adenine nucleotide alpha hydrolases-like"/>
    <property type="match status" value="1"/>
</dbReference>
<reference evidence="3" key="1">
    <citation type="submission" date="2021-12" db="EMBL/GenBank/DDBJ databases">
        <authorList>
            <person name="Criscuolo A."/>
        </authorList>
    </citation>
    <scope>NUCLEOTIDE SEQUENCE</scope>
    <source>
        <strain evidence="3">CIP111894</strain>
    </source>
</reference>
<organism evidence="3 4">
    <name type="scientific">Paenibacillus pseudetheri</name>
    <dbReference type="NCBI Taxonomy" id="2897682"/>
    <lineage>
        <taxon>Bacteria</taxon>
        <taxon>Bacillati</taxon>
        <taxon>Bacillota</taxon>
        <taxon>Bacilli</taxon>
        <taxon>Bacillales</taxon>
        <taxon>Paenibacillaceae</taxon>
        <taxon>Paenibacillus</taxon>
    </lineage>
</organism>
<dbReference type="InterPro" id="IPR001308">
    <property type="entry name" value="ETF_a/FixB"/>
</dbReference>
<accession>A0ABN8FVV9</accession>
<dbReference type="Gene3D" id="3.40.50.620">
    <property type="entry name" value="HUPs"/>
    <property type="match status" value="1"/>
</dbReference>
<gene>
    <name evidence="3" type="primary">carE</name>
    <name evidence="3" type="ORF">PAECIP111894_06021</name>
</gene>
<evidence type="ECO:0000259" key="2">
    <source>
        <dbReference type="SMART" id="SM00893"/>
    </source>
</evidence>